<proteinExistence type="predicted"/>
<dbReference type="AlphaFoldDB" id="A0AA39KC41"/>
<sequence length="101" mass="11485">MAARNKRDKTESMLTGWATIQINNSLVWQRSAVPGYEHKSLQLRGKLNGLKEWNDGNKELKAISNSVVIEFKDQRGSCAMFCDTEEEKDKLLGVLHYTAEL</sequence>
<protein>
    <submittedName>
        <fullName evidence="1">Uncharacterized protein</fullName>
    </submittedName>
</protein>
<evidence type="ECO:0000313" key="2">
    <source>
        <dbReference type="Proteomes" id="UP001175211"/>
    </source>
</evidence>
<dbReference type="RefSeq" id="XP_060330699.1">
    <property type="nucleotide sequence ID" value="XM_060477409.1"/>
</dbReference>
<gene>
    <name evidence="1" type="ORF">EV420DRAFT_1642776</name>
</gene>
<dbReference type="GeneID" id="85360957"/>
<name>A0AA39KC41_ARMTA</name>
<evidence type="ECO:0000313" key="1">
    <source>
        <dbReference type="EMBL" id="KAK0458429.1"/>
    </source>
</evidence>
<dbReference type="Proteomes" id="UP001175211">
    <property type="component" value="Unassembled WGS sequence"/>
</dbReference>
<reference evidence="1" key="1">
    <citation type="submission" date="2023-06" db="EMBL/GenBank/DDBJ databases">
        <authorList>
            <consortium name="Lawrence Berkeley National Laboratory"/>
            <person name="Ahrendt S."/>
            <person name="Sahu N."/>
            <person name="Indic B."/>
            <person name="Wong-Bajracharya J."/>
            <person name="Merenyi Z."/>
            <person name="Ke H.-M."/>
            <person name="Monk M."/>
            <person name="Kocsube S."/>
            <person name="Drula E."/>
            <person name="Lipzen A."/>
            <person name="Balint B."/>
            <person name="Henrissat B."/>
            <person name="Andreopoulos B."/>
            <person name="Martin F.M."/>
            <person name="Harder C.B."/>
            <person name="Rigling D."/>
            <person name="Ford K.L."/>
            <person name="Foster G.D."/>
            <person name="Pangilinan J."/>
            <person name="Papanicolaou A."/>
            <person name="Barry K."/>
            <person name="LaButti K."/>
            <person name="Viragh M."/>
            <person name="Koriabine M."/>
            <person name="Yan M."/>
            <person name="Riley R."/>
            <person name="Champramary S."/>
            <person name="Plett K.L."/>
            <person name="Tsai I.J."/>
            <person name="Slot J."/>
            <person name="Sipos G."/>
            <person name="Plett J."/>
            <person name="Nagy L.G."/>
            <person name="Grigoriev I.V."/>
        </authorList>
    </citation>
    <scope>NUCLEOTIDE SEQUENCE</scope>
    <source>
        <strain evidence="1">CCBAS 213</strain>
    </source>
</reference>
<accession>A0AA39KC41</accession>
<keyword evidence="2" id="KW-1185">Reference proteome</keyword>
<organism evidence="1 2">
    <name type="scientific">Armillaria tabescens</name>
    <name type="common">Ringless honey mushroom</name>
    <name type="synonym">Agaricus tabescens</name>
    <dbReference type="NCBI Taxonomy" id="1929756"/>
    <lineage>
        <taxon>Eukaryota</taxon>
        <taxon>Fungi</taxon>
        <taxon>Dikarya</taxon>
        <taxon>Basidiomycota</taxon>
        <taxon>Agaricomycotina</taxon>
        <taxon>Agaricomycetes</taxon>
        <taxon>Agaricomycetidae</taxon>
        <taxon>Agaricales</taxon>
        <taxon>Marasmiineae</taxon>
        <taxon>Physalacriaceae</taxon>
        <taxon>Desarmillaria</taxon>
    </lineage>
</organism>
<comment type="caution">
    <text evidence="1">The sequence shown here is derived from an EMBL/GenBank/DDBJ whole genome shotgun (WGS) entry which is preliminary data.</text>
</comment>
<dbReference type="EMBL" id="JAUEPS010000017">
    <property type="protein sequence ID" value="KAK0458429.1"/>
    <property type="molecule type" value="Genomic_DNA"/>
</dbReference>